<feature type="transmembrane region" description="Helical" evidence="1">
    <location>
        <begin position="133"/>
        <end position="156"/>
    </location>
</feature>
<feature type="transmembrane region" description="Helical" evidence="1">
    <location>
        <begin position="74"/>
        <end position="96"/>
    </location>
</feature>
<name>A0A9W5TYD5_9BACI</name>
<organism evidence="2 3">
    <name type="scientific">Lentibacillus populi</name>
    <dbReference type="NCBI Taxonomy" id="1827502"/>
    <lineage>
        <taxon>Bacteria</taxon>
        <taxon>Bacillati</taxon>
        <taxon>Bacillota</taxon>
        <taxon>Bacilli</taxon>
        <taxon>Bacillales</taxon>
        <taxon>Bacillaceae</taxon>
        <taxon>Lentibacillus</taxon>
    </lineage>
</organism>
<dbReference type="AlphaFoldDB" id="A0A9W5TYD5"/>
<protein>
    <submittedName>
        <fullName evidence="2">Uncharacterized protein</fullName>
    </submittedName>
</protein>
<evidence type="ECO:0000256" key="1">
    <source>
        <dbReference type="SAM" id="Phobius"/>
    </source>
</evidence>
<dbReference type="Proteomes" id="UP000621492">
    <property type="component" value="Unassembled WGS sequence"/>
</dbReference>
<keyword evidence="1" id="KW-0812">Transmembrane</keyword>
<feature type="transmembrane region" description="Helical" evidence="1">
    <location>
        <begin position="102"/>
        <end position="126"/>
    </location>
</feature>
<feature type="transmembrane region" description="Helical" evidence="1">
    <location>
        <begin position="168"/>
        <end position="188"/>
    </location>
</feature>
<proteinExistence type="predicted"/>
<comment type="caution">
    <text evidence="2">The sequence shown here is derived from an EMBL/GenBank/DDBJ whole genome shotgun (WGS) entry which is preliminary data.</text>
</comment>
<dbReference type="RefSeq" id="WP_088049578.1">
    <property type="nucleotide sequence ID" value="NZ_BMJD01000020.1"/>
</dbReference>
<reference evidence="2" key="2">
    <citation type="submission" date="2020-09" db="EMBL/GenBank/DDBJ databases">
        <authorList>
            <person name="Sun Q."/>
            <person name="Zhou Y."/>
        </authorList>
    </citation>
    <scope>NUCLEOTIDE SEQUENCE</scope>
    <source>
        <strain evidence="2">CGMCC 1.15454</strain>
    </source>
</reference>
<evidence type="ECO:0000313" key="2">
    <source>
        <dbReference type="EMBL" id="GGB46691.1"/>
    </source>
</evidence>
<accession>A0A9W5TYD5</accession>
<dbReference type="EMBL" id="BMJD01000020">
    <property type="protein sequence ID" value="GGB46691.1"/>
    <property type="molecule type" value="Genomic_DNA"/>
</dbReference>
<keyword evidence="1" id="KW-0472">Membrane</keyword>
<reference evidence="2" key="1">
    <citation type="journal article" date="2014" name="Int. J. Syst. Evol. Microbiol.">
        <title>Complete genome sequence of Corynebacterium casei LMG S-19264T (=DSM 44701T), isolated from a smear-ripened cheese.</title>
        <authorList>
            <consortium name="US DOE Joint Genome Institute (JGI-PGF)"/>
            <person name="Walter F."/>
            <person name="Albersmeier A."/>
            <person name="Kalinowski J."/>
            <person name="Ruckert C."/>
        </authorList>
    </citation>
    <scope>NUCLEOTIDE SEQUENCE</scope>
    <source>
        <strain evidence="2">CGMCC 1.15454</strain>
    </source>
</reference>
<sequence length="201" mass="23748">MLRFGGQTNEWEQLYHKIYETKEDLQNLVGQYWHQFSGPDTWYFWFNVASVIIPLAILYIVIDKQRLFEICFYGYTAHVLWLNLDSTLSAGNFFVYPHSLTYLIPTGINITAVVFPITFMLIYQYCTNNRKNFYLYSIIGTIIFTYGFASFCLAVELVKMDKGMNVTYLFLIDTAVVFISFWFTKLFIWIKEKHLGQKAEK</sequence>
<feature type="transmembrane region" description="Helical" evidence="1">
    <location>
        <begin position="42"/>
        <end position="62"/>
    </location>
</feature>
<evidence type="ECO:0000313" key="3">
    <source>
        <dbReference type="Proteomes" id="UP000621492"/>
    </source>
</evidence>
<keyword evidence="3" id="KW-1185">Reference proteome</keyword>
<gene>
    <name evidence="2" type="ORF">GCM10011409_25260</name>
</gene>
<keyword evidence="1" id="KW-1133">Transmembrane helix</keyword>